<feature type="region of interest" description="Disordered" evidence="1">
    <location>
        <begin position="1"/>
        <end position="20"/>
    </location>
</feature>
<name>A0A2P2K5M1_RHIMU</name>
<evidence type="ECO:0000256" key="1">
    <source>
        <dbReference type="SAM" id="MobiDB-lite"/>
    </source>
</evidence>
<sequence>MEDDGSNPFRRMSSRTRRMAPRMAAALASTDNRTQVCQYVLVSSVGILN</sequence>
<organism evidence="2">
    <name type="scientific">Rhizophora mucronata</name>
    <name type="common">Asiatic mangrove</name>
    <dbReference type="NCBI Taxonomy" id="61149"/>
    <lineage>
        <taxon>Eukaryota</taxon>
        <taxon>Viridiplantae</taxon>
        <taxon>Streptophyta</taxon>
        <taxon>Embryophyta</taxon>
        <taxon>Tracheophyta</taxon>
        <taxon>Spermatophyta</taxon>
        <taxon>Magnoliopsida</taxon>
        <taxon>eudicotyledons</taxon>
        <taxon>Gunneridae</taxon>
        <taxon>Pentapetalae</taxon>
        <taxon>rosids</taxon>
        <taxon>fabids</taxon>
        <taxon>Malpighiales</taxon>
        <taxon>Rhizophoraceae</taxon>
        <taxon>Rhizophora</taxon>
    </lineage>
</organism>
<proteinExistence type="predicted"/>
<dbReference type="AlphaFoldDB" id="A0A2P2K5M1"/>
<accession>A0A2P2K5M1</accession>
<reference evidence="2" key="1">
    <citation type="submission" date="2018-02" db="EMBL/GenBank/DDBJ databases">
        <title>Rhizophora mucronata_Transcriptome.</title>
        <authorList>
            <person name="Meera S.P."/>
            <person name="Sreeshan A."/>
            <person name="Augustine A."/>
        </authorList>
    </citation>
    <scope>NUCLEOTIDE SEQUENCE</scope>
    <source>
        <tissue evidence="2">Leaf</tissue>
    </source>
</reference>
<dbReference type="EMBL" id="GGEC01020552">
    <property type="protein sequence ID" value="MBX01036.1"/>
    <property type="molecule type" value="Transcribed_RNA"/>
</dbReference>
<evidence type="ECO:0000313" key="2">
    <source>
        <dbReference type="EMBL" id="MBX01036.1"/>
    </source>
</evidence>
<protein>
    <submittedName>
        <fullName evidence="2">Uncharacterized protein</fullName>
    </submittedName>
</protein>